<name>A0A0R3CWE5_9BRAD</name>
<evidence type="ECO:0000256" key="2">
    <source>
        <dbReference type="ARBA" id="ARBA00023002"/>
    </source>
</evidence>
<dbReference type="AlphaFoldDB" id="A0A0R3CWE5"/>
<dbReference type="PANTHER" id="PTHR43827:SF3">
    <property type="entry name" value="NADP-DEPENDENT OXIDOREDUCTASE DOMAIN-CONTAINING PROTEIN"/>
    <property type="match status" value="1"/>
</dbReference>
<sequence>MHYAMANGAAIPAIGLGIYALKDEACSVLVAHAIWLGYRHVDTAAYYANEREVGEGLHSSGVALCQY</sequence>
<dbReference type="InterPro" id="IPR018170">
    <property type="entry name" value="Aldo/ket_reductase_CS"/>
</dbReference>
<gene>
    <name evidence="3" type="ORF">AOQ72_16740</name>
</gene>
<comment type="caution">
    <text evidence="3">The sequence shown here is derived from an EMBL/GenBank/DDBJ whole genome shotgun (WGS) entry which is preliminary data.</text>
</comment>
<keyword evidence="2" id="KW-0560">Oxidoreductase</keyword>
<evidence type="ECO:0008006" key="5">
    <source>
        <dbReference type="Google" id="ProtNLM"/>
    </source>
</evidence>
<dbReference type="Proteomes" id="UP000051380">
    <property type="component" value="Unassembled WGS sequence"/>
</dbReference>
<dbReference type="OrthoDB" id="9804790at2"/>
<organism evidence="3 4">
    <name type="scientific">Bradyrhizobium yuanmingense</name>
    <dbReference type="NCBI Taxonomy" id="108015"/>
    <lineage>
        <taxon>Bacteria</taxon>
        <taxon>Pseudomonadati</taxon>
        <taxon>Pseudomonadota</taxon>
        <taxon>Alphaproteobacteria</taxon>
        <taxon>Hyphomicrobiales</taxon>
        <taxon>Nitrobacteraceae</taxon>
        <taxon>Bradyrhizobium</taxon>
    </lineage>
</organism>
<evidence type="ECO:0000313" key="4">
    <source>
        <dbReference type="Proteomes" id="UP000051380"/>
    </source>
</evidence>
<dbReference type="EMBL" id="LJYF01000018">
    <property type="protein sequence ID" value="KRP98750.1"/>
    <property type="molecule type" value="Genomic_DNA"/>
</dbReference>
<proteinExistence type="predicted"/>
<protein>
    <recommendedName>
        <fullName evidence="5">Aldo/keto reductase family protein</fullName>
    </recommendedName>
</protein>
<reference evidence="3 4" key="1">
    <citation type="submission" date="2015-09" db="EMBL/GenBank/DDBJ databases">
        <title>Draft Genome Sequence of the Strain BR 3267 (Bradyrhizobium yuanmingense) recommended as inoculant for cowpea in Brazil.</title>
        <authorList>
            <person name="Simoes-Araujo J.L."/>
            <person name="Zilli J.E."/>
        </authorList>
    </citation>
    <scope>NUCLEOTIDE SEQUENCE [LARGE SCALE GENOMIC DNA]</scope>
    <source>
        <strain evidence="3 4">BR3267</strain>
    </source>
</reference>
<accession>A0A0R3CWE5</accession>
<dbReference type="GO" id="GO:0051596">
    <property type="term" value="P:methylglyoxal catabolic process"/>
    <property type="evidence" value="ECO:0007669"/>
    <property type="project" value="TreeGrafter"/>
</dbReference>
<dbReference type="GO" id="GO:1990002">
    <property type="term" value="F:methylglyoxal reductase (NADPH) (acetol producing) activity"/>
    <property type="evidence" value="ECO:0007669"/>
    <property type="project" value="TreeGrafter"/>
</dbReference>
<evidence type="ECO:0000313" key="3">
    <source>
        <dbReference type="EMBL" id="KRP98750.1"/>
    </source>
</evidence>
<keyword evidence="1" id="KW-0521">NADP</keyword>
<dbReference type="InterPro" id="IPR036812">
    <property type="entry name" value="NAD(P)_OxRdtase_dom_sf"/>
</dbReference>
<dbReference type="PANTHER" id="PTHR43827">
    <property type="entry name" value="2,5-DIKETO-D-GLUCONIC ACID REDUCTASE"/>
    <property type="match status" value="1"/>
</dbReference>
<dbReference type="PROSITE" id="PS00798">
    <property type="entry name" value="ALDOKETO_REDUCTASE_1"/>
    <property type="match status" value="1"/>
</dbReference>
<dbReference type="RefSeq" id="WP_057027348.1">
    <property type="nucleotide sequence ID" value="NZ_LJYF01000018.1"/>
</dbReference>
<dbReference type="InterPro" id="IPR020471">
    <property type="entry name" value="AKR"/>
</dbReference>
<dbReference type="Gene3D" id="3.20.20.100">
    <property type="entry name" value="NADP-dependent oxidoreductase domain"/>
    <property type="match status" value="1"/>
</dbReference>
<dbReference type="SUPFAM" id="SSF51430">
    <property type="entry name" value="NAD(P)-linked oxidoreductase"/>
    <property type="match status" value="1"/>
</dbReference>
<evidence type="ECO:0000256" key="1">
    <source>
        <dbReference type="ARBA" id="ARBA00022857"/>
    </source>
</evidence>